<proteinExistence type="predicted"/>
<dbReference type="AlphaFoldDB" id="A0A9P8Y572"/>
<dbReference type="GO" id="GO:0006351">
    <property type="term" value="P:DNA-templated transcription"/>
    <property type="evidence" value="ECO:0007669"/>
    <property type="project" value="InterPro"/>
</dbReference>
<dbReference type="InterPro" id="IPR001138">
    <property type="entry name" value="Zn2Cys6_DnaBD"/>
</dbReference>
<dbReference type="Pfam" id="PF04082">
    <property type="entry name" value="Fungal_trans"/>
    <property type="match status" value="1"/>
</dbReference>
<dbReference type="SMART" id="SM00906">
    <property type="entry name" value="Fungal_trans"/>
    <property type="match status" value="1"/>
</dbReference>
<keyword evidence="6" id="KW-0539">Nucleus</keyword>
<dbReference type="GeneID" id="70181299"/>
<dbReference type="SMART" id="SM00066">
    <property type="entry name" value="GAL4"/>
    <property type="match status" value="1"/>
</dbReference>
<dbReference type="PANTHER" id="PTHR46910">
    <property type="entry name" value="TRANSCRIPTION FACTOR PDR1"/>
    <property type="match status" value="1"/>
</dbReference>
<dbReference type="GO" id="GO:0005634">
    <property type="term" value="C:nucleus"/>
    <property type="evidence" value="ECO:0007669"/>
    <property type="project" value="UniProtKB-SubCell"/>
</dbReference>
<keyword evidence="5" id="KW-0804">Transcription</keyword>
<dbReference type="RefSeq" id="XP_046012184.1">
    <property type="nucleotide sequence ID" value="XM_046151753.1"/>
</dbReference>
<dbReference type="InterPro" id="IPR007219">
    <property type="entry name" value="XnlR_reg_dom"/>
</dbReference>
<evidence type="ECO:0000256" key="1">
    <source>
        <dbReference type="ARBA" id="ARBA00004123"/>
    </source>
</evidence>
<dbReference type="PANTHER" id="PTHR46910:SF37">
    <property type="entry name" value="ZN(II)2CYS6 TRANSCRIPTION FACTOR (EUROFUNG)"/>
    <property type="match status" value="1"/>
</dbReference>
<evidence type="ECO:0000256" key="4">
    <source>
        <dbReference type="ARBA" id="ARBA00023125"/>
    </source>
</evidence>
<dbReference type="EMBL" id="JAGTJQ010000006">
    <property type="protein sequence ID" value="KAH7029896.1"/>
    <property type="molecule type" value="Genomic_DNA"/>
</dbReference>
<dbReference type="Proteomes" id="UP000756346">
    <property type="component" value="Unassembled WGS sequence"/>
</dbReference>
<dbReference type="GO" id="GO:0008270">
    <property type="term" value="F:zinc ion binding"/>
    <property type="evidence" value="ECO:0007669"/>
    <property type="project" value="InterPro"/>
</dbReference>
<keyword evidence="3" id="KW-0805">Transcription regulation</keyword>
<accession>A0A9P8Y572</accession>
<evidence type="ECO:0000256" key="3">
    <source>
        <dbReference type="ARBA" id="ARBA00023015"/>
    </source>
</evidence>
<comment type="subcellular location">
    <subcellularLocation>
        <location evidence="1">Nucleus</location>
    </subcellularLocation>
</comment>
<dbReference type="GO" id="GO:0003677">
    <property type="term" value="F:DNA binding"/>
    <property type="evidence" value="ECO:0007669"/>
    <property type="project" value="UniProtKB-KW"/>
</dbReference>
<keyword evidence="2" id="KW-0479">Metal-binding</keyword>
<dbReference type="PROSITE" id="PS00463">
    <property type="entry name" value="ZN2_CY6_FUNGAL_1"/>
    <property type="match status" value="1"/>
</dbReference>
<dbReference type="InterPro" id="IPR036864">
    <property type="entry name" value="Zn2-C6_fun-type_DNA-bd_sf"/>
</dbReference>
<sequence>MNRPTHHERLGRRKACDLCCKKKVRCDAKIPKCSTCLLRQTDCTWTLDVVAPKVAHRAELSHQIRFSEIESRLAAIEARFHSAETGERSRWPEWAGSGPVSEQLSSLDPPGKTWIGGASFPLSQPLGGTSSAFDLPPSNQVFALVAKYFRGPNQAIPLFDQPSFMQMLQDWYQQPSTRDSASWASINVVLALSAHHDRLPGNEKLAQECLNKAQSVLNILVSREEDLKGIQVLLGLVTLFLGSPHPQPTCVLIATAVKLAHRLRLHARDSRRPANGEVSLQMDRLFWITYVLDRDICLRAVEPYAQQEDDFDVQQPGLTAPDDGAGMLKINDIRFNYFHLRVQLAQIQGLTYRMIFSVKAEKLPADQRQAAAEYIDGLLHSWQASIPAQLLPEHILAAQKEPSDAHMHLICLHLDAYHVLFTAHRIHARDSDWIHRLTTFSDRFATSTERNVTTIAHTPDSTNSSFMLFPPNWTYFVEVARLCIRLIRMIEWNNNSRFWTAICIHQTALIILIANNLTVEESNVHDQINADAQLISDAMQYSQDAMTLQSDNESVAMLAELHGACLKLHKRALKAIQRLQTRV</sequence>
<evidence type="ECO:0000256" key="5">
    <source>
        <dbReference type="ARBA" id="ARBA00023163"/>
    </source>
</evidence>
<evidence type="ECO:0000259" key="7">
    <source>
        <dbReference type="PROSITE" id="PS50048"/>
    </source>
</evidence>
<feature type="domain" description="Zn(2)-C6 fungal-type" evidence="7">
    <location>
        <begin position="15"/>
        <end position="45"/>
    </location>
</feature>
<comment type="caution">
    <text evidence="8">The sequence shown here is derived from an EMBL/GenBank/DDBJ whole genome shotgun (WGS) entry which is preliminary data.</text>
</comment>
<dbReference type="PROSITE" id="PS50048">
    <property type="entry name" value="ZN2_CY6_FUNGAL_2"/>
    <property type="match status" value="1"/>
</dbReference>
<dbReference type="Gene3D" id="4.10.240.10">
    <property type="entry name" value="Zn(2)-C6 fungal-type DNA-binding domain"/>
    <property type="match status" value="1"/>
</dbReference>
<evidence type="ECO:0000313" key="9">
    <source>
        <dbReference type="Proteomes" id="UP000756346"/>
    </source>
</evidence>
<reference evidence="8" key="1">
    <citation type="journal article" date="2021" name="Nat. Commun.">
        <title>Genetic determinants of endophytism in the Arabidopsis root mycobiome.</title>
        <authorList>
            <person name="Mesny F."/>
            <person name="Miyauchi S."/>
            <person name="Thiergart T."/>
            <person name="Pickel B."/>
            <person name="Atanasova L."/>
            <person name="Karlsson M."/>
            <person name="Huettel B."/>
            <person name="Barry K.W."/>
            <person name="Haridas S."/>
            <person name="Chen C."/>
            <person name="Bauer D."/>
            <person name="Andreopoulos W."/>
            <person name="Pangilinan J."/>
            <person name="LaButti K."/>
            <person name="Riley R."/>
            <person name="Lipzen A."/>
            <person name="Clum A."/>
            <person name="Drula E."/>
            <person name="Henrissat B."/>
            <person name="Kohler A."/>
            <person name="Grigoriev I.V."/>
            <person name="Martin F.M."/>
            <person name="Hacquard S."/>
        </authorList>
    </citation>
    <scope>NUCLEOTIDE SEQUENCE</scope>
    <source>
        <strain evidence="8">MPI-CAGE-CH-0230</strain>
    </source>
</reference>
<evidence type="ECO:0000256" key="2">
    <source>
        <dbReference type="ARBA" id="ARBA00022723"/>
    </source>
</evidence>
<dbReference type="Pfam" id="PF00172">
    <property type="entry name" value="Zn_clus"/>
    <property type="match status" value="1"/>
</dbReference>
<keyword evidence="4" id="KW-0238">DNA-binding</keyword>
<dbReference type="OrthoDB" id="2123952at2759"/>
<gene>
    <name evidence="8" type="ORF">B0I36DRAFT_291700</name>
</gene>
<dbReference type="InterPro" id="IPR050987">
    <property type="entry name" value="AtrR-like"/>
</dbReference>
<organism evidence="8 9">
    <name type="scientific">Microdochium trichocladiopsis</name>
    <dbReference type="NCBI Taxonomy" id="1682393"/>
    <lineage>
        <taxon>Eukaryota</taxon>
        <taxon>Fungi</taxon>
        <taxon>Dikarya</taxon>
        <taxon>Ascomycota</taxon>
        <taxon>Pezizomycotina</taxon>
        <taxon>Sordariomycetes</taxon>
        <taxon>Xylariomycetidae</taxon>
        <taxon>Xylariales</taxon>
        <taxon>Microdochiaceae</taxon>
        <taxon>Microdochium</taxon>
    </lineage>
</organism>
<dbReference type="GO" id="GO:0000981">
    <property type="term" value="F:DNA-binding transcription factor activity, RNA polymerase II-specific"/>
    <property type="evidence" value="ECO:0007669"/>
    <property type="project" value="InterPro"/>
</dbReference>
<keyword evidence="9" id="KW-1185">Reference proteome</keyword>
<dbReference type="SUPFAM" id="SSF57701">
    <property type="entry name" value="Zn2/Cys6 DNA-binding domain"/>
    <property type="match status" value="1"/>
</dbReference>
<name>A0A9P8Y572_9PEZI</name>
<dbReference type="CDD" id="cd00067">
    <property type="entry name" value="GAL4"/>
    <property type="match status" value="1"/>
</dbReference>
<evidence type="ECO:0000256" key="6">
    <source>
        <dbReference type="ARBA" id="ARBA00023242"/>
    </source>
</evidence>
<dbReference type="CDD" id="cd12148">
    <property type="entry name" value="fungal_TF_MHR"/>
    <property type="match status" value="1"/>
</dbReference>
<evidence type="ECO:0000313" key="8">
    <source>
        <dbReference type="EMBL" id="KAH7029896.1"/>
    </source>
</evidence>
<protein>
    <recommendedName>
        <fullName evidence="7">Zn(2)-C6 fungal-type domain-containing protein</fullName>
    </recommendedName>
</protein>